<accession>A0A248JQP9</accession>
<organism evidence="8 9">
    <name type="scientific">Nitrospirillum viridazoti CBAmc</name>
    <dbReference type="NCBI Taxonomy" id="1441467"/>
    <lineage>
        <taxon>Bacteria</taxon>
        <taxon>Pseudomonadati</taxon>
        <taxon>Pseudomonadota</taxon>
        <taxon>Alphaproteobacteria</taxon>
        <taxon>Rhodospirillales</taxon>
        <taxon>Azospirillaceae</taxon>
        <taxon>Nitrospirillum</taxon>
        <taxon>Nitrospirillum viridazoti</taxon>
    </lineage>
</organism>
<dbReference type="GO" id="GO:0008972">
    <property type="term" value="F:phosphomethylpyrimidine kinase activity"/>
    <property type="evidence" value="ECO:0007669"/>
    <property type="project" value="InterPro"/>
</dbReference>
<evidence type="ECO:0000259" key="7">
    <source>
        <dbReference type="Pfam" id="PF08543"/>
    </source>
</evidence>
<dbReference type="SUPFAM" id="SSF53613">
    <property type="entry name" value="Ribokinase-like"/>
    <property type="match status" value="1"/>
</dbReference>
<dbReference type="InterPro" id="IPR029056">
    <property type="entry name" value="Ribokinase-like"/>
</dbReference>
<comment type="pathway">
    <text evidence="1">Cofactor biosynthesis; thiamine diphosphate biosynthesis.</text>
</comment>
<dbReference type="Pfam" id="PF08543">
    <property type="entry name" value="Phos_pyr_kin"/>
    <property type="match status" value="1"/>
</dbReference>
<dbReference type="PANTHER" id="PTHR20858">
    <property type="entry name" value="PHOSPHOMETHYLPYRIMIDINE KINASE"/>
    <property type="match status" value="1"/>
</dbReference>
<name>A0A248JQP9_9PROT</name>
<evidence type="ECO:0000256" key="6">
    <source>
        <dbReference type="ARBA" id="ARBA00022840"/>
    </source>
</evidence>
<feature type="domain" description="Pyridoxamine kinase/Phosphomethylpyrimidine kinase" evidence="7">
    <location>
        <begin position="12"/>
        <end position="261"/>
    </location>
</feature>
<dbReference type="GO" id="GO:0008902">
    <property type="term" value="F:hydroxymethylpyrimidine kinase activity"/>
    <property type="evidence" value="ECO:0007669"/>
    <property type="project" value="UniProtKB-EC"/>
</dbReference>
<dbReference type="GO" id="GO:0005829">
    <property type="term" value="C:cytosol"/>
    <property type="evidence" value="ECO:0007669"/>
    <property type="project" value="TreeGrafter"/>
</dbReference>
<dbReference type="CDD" id="cd01169">
    <property type="entry name" value="HMPP_kinase"/>
    <property type="match status" value="1"/>
</dbReference>
<keyword evidence="4" id="KW-0547">Nucleotide-binding</keyword>
<dbReference type="Gene3D" id="3.40.1190.20">
    <property type="match status" value="1"/>
</dbReference>
<gene>
    <name evidence="8" type="primary">thiD</name>
    <name evidence="8" type="ORF">Y958_09455</name>
</gene>
<dbReference type="GO" id="GO:0009229">
    <property type="term" value="P:thiamine diphosphate biosynthetic process"/>
    <property type="evidence" value="ECO:0007669"/>
    <property type="project" value="UniProtKB-UniPathway"/>
</dbReference>
<keyword evidence="3" id="KW-0808">Transferase</keyword>
<evidence type="ECO:0000256" key="2">
    <source>
        <dbReference type="ARBA" id="ARBA00012135"/>
    </source>
</evidence>
<dbReference type="AlphaFoldDB" id="A0A248JQP9"/>
<dbReference type="RefSeq" id="WP_088871788.1">
    <property type="nucleotide sequence ID" value="NZ_CP022110.1"/>
</dbReference>
<keyword evidence="6" id="KW-0067">ATP-binding</keyword>
<evidence type="ECO:0000256" key="4">
    <source>
        <dbReference type="ARBA" id="ARBA00022741"/>
    </source>
</evidence>
<keyword evidence="9" id="KW-1185">Reference proteome</keyword>
<protein>
    <recommendedName>
        <fullName evidence="2">hydroxymethylpyrimidine kinase</fullName>
        <ecNumber evidence="2">2.7.1.49</ecNumber>
    </recommendedName>
</protein>
<evidence type="ECO:0000313" key="9">
    <source>
        <dbReference type="Proteomes" id="UP000197153"/>
    </source>
</evidence>
<dbReference type="UniPathway" id="UPA00060">
    <property type="reaction ID" value="UER00138"/>
</dbReference>
<dbReference type="PANTHER" id="PTHR20858:SF17">
    <property type="entry name" value="HYDROXYMETHYLPYRIMIDINE_PHOSPHOMETHYLPYRIMIDINE KINASE THI20-RELATED"/>
    <property type="match status" value="1"/>
</dbReference>
<proteinExistence type="predicted"/>
<evidence type="ECO:0000313" key="8">
    <source>
        <dbReference type="EMBL" id="ASG21025.1"/>
    </source>
</evidence>
<dbReference type="GO" id="GO:0009228">
    <property type="term" value="P:thiamine biosynthetic process"/>
    <property type="evidence" value="ECO:0007669"/>
    <property type="project" value="InterPro"/>
</dbReference>
<evidence type="ECO:0000256" key="5">
    <source>
        <dbReference type="ARBA" id="ARBA00022777"/>
    </source>
</evidence>
<reference evidence="8 9" key="1">
    <citation type="submission" date="2017-06" db="EMBL/GenBank/DDBJ databases">
        <title>Complete genome sequence of Nitrospirillum amazonense strain CBAmC, an endophytic nitrogen-fixing and plant growth-promoting bacterium, isolated from sugarcane.</title>
        <authorList>
            <person name="Schwab S."/>
            <person name="dos Santos Teixeira K.R."/>
            <person name="Simoes Araujo J.L."/>
            <person name="Soares Vidal M."/>
            <person name="Borges de Freitas H.R."/>
            <person name="Rivello Crivelaro A.L."/>
            <person name="Bueno de Camargo Nunes A."/>
            <person name="dos Santos C.M."/>
            <person name="Palmeira da Silva Rosa D."/>
            <person name="da Silva Padilha D."/>
            <person name="da Silva E."/>
            <person name="Araujo Terra L."/>
            <person name="Soares Mendes V."/>
            <person name="Farinelli L."/>
            <person name="Magalhaes Cruz L."/>
            <person name="Baldani J.I."/>
        </authorList>
    </citation>
    <scope>NUCLEOTIDE SEQUENCE [LARGE SCALE GENOMIC DNA]</scope>
    <source>
        <strain evidence="8 9">CBAmC</strain>
    </source>
</reference>
<dbReference type="KEGG" id="nao:Y958_09455"/>
<evidence type="ECO:0000256" key="3">
    <source>
        <dbReference type="ARBA" id="ARBA00022679"/>
    </source>
</evidence>
<dbReference type="Proteomes" id="UP000197153">
    <property type="component" value="Chromosome 1"/>
</dbReference>
<dbReference type="EMBL" id="CP022110">
    <property type="protein sequence ID" value="ASG21025.1"/>
    <property type="molecule type" value="Genomic_DNA"/>
</dbReference>
<dbReference type="GO" id="GO:0005524">
    <property type="term" value="F:ATP binding"/>
    <property type="evidence" value="ECO:0007669"/>
    <property type="project" value="UniProtKB-KW"/>
</dbReference>
<dbReference type="NCBIfam" id="TIGR00097">
    <property type="entry name" value="HMP-P_kinase"/>
    <property type="match status" value="1"/>
</dbReference>
<evidence type="ECO:0000256" key="1">
    <source>
        <dbReference type="ARBA" id="ARBA00004948"/>
    </source>
</evidence>
<dbReference type="InterPro" id="IPR004399">
    <property type="entry name" value="HMP/HMP-P_kinase_dom"/>
</dbReference>
<sequence>MRGRVLIVAGSDSGGGAGIQADIKAVTALGGYAMTAVTALTAQDTHGVQAVMPVPPEFIALQMRLCLADIGADAVKTGMLACAEVIETVAEVLSEVGVPALVVDPVMAAKGGQRLLEDRAVSVAITRLLPITTLLTPNTVEAAALTGLPLESFEGDSLDGMRRAADRLLDFGTHAVLVKGGHRAGPVVTDLLVTRGGEHSYSAPRFDSVHTHGTGCTLASAIACGLAQGLAAPQAVERAHAYVQEAIRTAPGFGGGHGPLNHMHTVRPFP</sequence>
<keyword evidence="5 8" id="KW-0418">Kinase</keyword>
<dbReference type="EC" id="2.7.1.49" evidence="2"/>
<dbReference type="InterPro" id="IPR013749">
    <property type="entry name" value="PM/HMP-P_kinase-1"/>
</dbReference>
<dbReference type="FunFam" id="3.40.1190.20:FF:000003">
    <property type="entry name" value="Phosphomethylpyrimidine kinase ThiD"/>
    <property type="match status" value="1"/>
</dbReference>